<accession>Q1YQB4</accession>
<proteinExistence type="predicted"/>
<dbReference type="GO" id="GO:0016491">
    <property type="term" value="F:oxidoreductase activity"/>
    <property type="evidence" value="ECO:0007669"/>
    <property type="project" value="InterPro"/>
</dbReference>
<evidence type="ECO:0000313" key="1">
    <source>
        <dbReference type="EMBL" id="EAS46329.1"/>
    </source>
</evidence>
<dbReference type="SUPFAM" id="SSF89733">
    <property type="entry name" value="L-sulfolactate dehydrogenase-like"/>
    <property type="match status" value="1"/>
</dbReference>
<keyword evidence="2" id="KW-1185">Reference proteome</keyword>
<protein>
    <recommendedName>
        <fullName evidence="3">DUF3726 domain-containing protein</fullName>
    </recommendedName>
</protein>
<dbReference type="OrthoDB" id="5792746at2"/>
<comment type="caution">
    <text evidence="1">The sequence shown here is derived from an EMBL/GenBank/DDBJ whole genome shotgun (WGS) entry which is preliminary data.</text>
</comment>
<reference evidence="1 2" key="1">
    <citation type="submission" date="2006-03" db="EMBL/GenBank/DDBJ databases">
        <authorList>
            <person name="Giovannoni S.J."/>
            <person name="Cho J.-C."/>
            <person name="Ferriera S."/>
            <person name="Johnson J."/>
            <person name="Kravitz S."/>
            <person name="Halpern A."/>
            <person name="Remington K."/>
            <person name="Beeson K."/>
            <person name="Tran B."/>
            <person name="Rogers Y.-H."/>
            <person name="Friedman R."/>
            <person name="Venter J.C."/>
        </authorList>
    </citation>
    <scope>NUCLEOTIDE SEQUENCE [LARGE SCALE GENOMIC DNA]</scope>
    <source>
        <strain evidence="1 2">HTCC2207</strain>
    </source>
</reference>
<dbReference type="eggNOG" id="COG2055">
    <property type="taxonomic scope" value="Bacteria"/>
</dbReference>
<evidence type="ECO:0000313" key="2">
    <source>
        <dbReference type="Proteomes" id="UP000005555"/>
    </source>
</evidence>
<gene>
    <name evidence="1" type="ORF">GB2207_00110</name>
</gene>
<dbReference type="InterPro" id="IPR036111">
    <property type="entry name" value="Mal/L-sulfo/L-lacto_DH-like_sf"/>
</dbReference>
<organism evidence="1 2">
    <name type="scientific">gamma proteobacterium HTCC2207</name>
    <dbReference type="NCBI Taxonomy" id="314287"/>
    <lineage>
        <taxon>Bacteria</taxon>
        <taxon>Pseudomonadati</taxon>
        <taxon>Pseudomonadota</taxon>
        <taxon>Gammaproteobacteria</taxon>
        <taxon>Cellvibrionales</taxon>
        <taxon>Porticoccaceae</taxon>
        <taxon>SAR92 clade</taxon>
    </lineage>
</organism>
<evidence type="ECO:0008006" key="3">
    <source>
        <dbReference type="Google" id="ProtNLM"/>
    </source>
</evidence>
<dbReference type="Pfam" id="PF12525">
    <property type="entry name" value="DUF3726"/>
    <property type="match status" value="1"/>
</dbReference>
<name>Q1YQB4_9GAMM</name>
<dbReference type="Proteomes" id="UP000005555">
    <property type="component" value="Unassembled WGS sequence"/>
</dbReference>
<dbReference type="EMBL" id="AAPI01000007">
    <property type="protein sequence ID" value="EAS46329.1"/>
    <property type="molecule type" value="Genomic_DNA"/>
</dbReference>
<dbReference type="AlphaFoldDB" id="Q1YQB4"/>
<dbReference type="STRING" id="314287.GB2207_00110"/>
<dbReference type="InterPro" id="IPR022201">
    <property type="entry name" value="DUF3726"/>
</dbReference>
<dbReference type="HOGENOM" id="CLU_097163_0_0_6"/>
<sequence length="244" mass="27036">MKVSKNELIASLKKAFEGLGFRSGDYQDAADMVVWLETHGFDGFERLQAALIYLNATKPIHAELVQEDTHNAVLDGRGTSILLCGSEAVDLVRSQVMLGSCAAIELFDCYNRSFIMQRLVKAAQRNYAFIAYWRQLDYCVKVSIEAGAALPEYQTFTITEVLEPQSLRVFCGTSLEAIEKQYALQLQFGTLLETYTGEEMIACYQDSLEGGIEIDEALWRTLDDLVTRVLVPSTDSSRAGAGGS</sequence>